<evidence type="ECO:0000313" key="2">
    <source>
        <dbReference type="EMBL" id="MCK2215948.1"/>
    </source>
</evidence>
<dbReference type="EMBL" id="JAKRKC020000001">
    <property type="protein sequence ID" value="MCK2215948.1"/>
    <property type="molecule type" value="Genomic_DNA"/>
</dbReference>
<reference evidence="2 3" key="1">
    <citation type="submission" date="2022-04" db="EMBL/GenBank/DDBJ databases">
        <title>Genome draft of Actinomadura sp. ATCC 31491.</title>
        <authorList>
            <person name="Shi X."/>
            <person name="Du Y."/>
        </authorList>
    </citation>
    <scope>NUCLEOTIDE SEQUENCE [LARGE SCALE GENOMIC DNA]</scope>
    <source>
        <strain evidence="2 3">ATCC 31491</strain>
    </source>
</reference>
<proteinExistence type="predicted"/>
<gene>
    <name evidence="2" type="ORF">MF672_019415</name>
</gene>
<dbReference type="Proteomes" id="UP001317259">
    <property type="component" value="Unassembled WGS sequence"/>
</dbReference>
<sequence length="83" mass="8589">MLLMHGWAIGLSALWLSHGETLLWSLLRRLAVRLRAVLAPPAVPARPGAAPARFAPPVAPRPAPTGHGVSRRGPPAAASAHAA</sequence>
<feature type="region of interest" description="Disordered" evidence="1">
    <location>
        <begin position="44"/>
        <end position="83"/>
    </location>
</feature>
<keyword evidence="3" id="KW-1185">Reference proteome</keyword>
<feature type="compositionally biased region" description="Low complexity" evidence="1">
    <location>
        <begin position="44"/>
        <end position="56"/>
    </location>
</feature>
<organism evidence="2 3">
    <name type="scientific">Actinomadura luzonensis</name>
    <dbReference type="NCBI Taxonomy" id="2805427"/>
    <lineage>
        <taxon>Bacteria</taxon>
        <taxon>Bacillati</taxon>
        <taxon>Actinomycetota</taxon>
        <taxon>Actinomycetes</taxon>
        <taxon>Streptosporangiales</taxon>
        <taxon>Thermomonosporaceae</taxon>
        <taxon>Actinomadura</taxon>
    </lineage>
</organism>
<dbReference type="RefSeq" id="WP_247815320.1">
    <property type="nucleotide sequence ID" value="NZ_JAKRKC020000001.1"/>
</dbReference>
<evidence type="ECO:0000313" key="3">
    <source>
        <dbReference type="Proteomes" id="UP001317259"/>
    </source>
</evidence>
<name>A0ABT0FUD7_9ACTN</name>
<comment type="caution">
    <text evidence="2">The sequence shown here is derived from an EMBL/GenBank/DDBJ whole genome shotgun (WGS) entry which is preliminary data.</text>
</comment>
<evidence type="ECO:0000256" key="1">
    <source>
        <dbReference type="SAM" id="MobiDB-lite"/>
    </source>
</evidence>
<protein>
    <submittedName>
        <fullName evidence="2">Uncharacterized protein</fullName>
    </submittedName>
</protein>
<accession>A0ABT0FUD7</accession>